<proteinExistence type="predicted"/>
<organism evidence="1 2">
    <name type="scientific">Methylocucumis oryzae</name>
    <dbReference type="NCBI Taxonomy" id="1632867"/>
    <lineage>
        <taxon>Bacteria</taxon>
        <taxon>Pseudomonadati</taxon>
        <taxon>Pseudomonadota</taxon>
        <taxon>Gammaproteobacteria</taxon>
        <taxon>Methylococcales</taxon>
        <taxon>Methylococcaceae</taxon>
        <taxon>Methylocucumis</taxon>
    </lineage>
</organism>
<dbReference type="AlphaFoldDB" id="A0A0F3IIM2"/>
<protein>
    <recommendedName>
        <fullName evidence="3">Lipoprotein</fullName>
    </recommendedName>
</protein>
<dbReference type="EMBL" id="LAJX01000098">
    <property type="protein sequence ID" value="KJV06630.1"/>
    <property type="molecule type" value="Genomic_DNA"/>
</dbReference>
<reference evidence="1 2" key="2">
    <citation type="journal article" date="2016" name="Microb. Ecol.">
        <title>Genome Characteristics of a Novel Type I Methanotroph (Sn10-6) Isolated from a Flooded Indian Rice Field.</title>
        <authorList>
            <person name="Rahalkar M.C."/>
            <person name="Pandit P.S."/>
            <person name="Dhakephalkar P.K."/>
            <person name="Pore S."/>
            <person name="Arora P."/>
            <person name="Kapse N."/>
        </authorList>
    </citation>
    <scope>NUCLEOTIDE SEQUENCE [LARGE SCALE GENOMIC DNA]</scope>
    <source>
        <strain evidence="1 2">Sn10-6</strain>
    </source>
</reference>
<dbReference type="Proteomes" id="UP000033684">
    <property type="component" value="Unassembled WGS sequence"/>
</dbReference>
<gene>
    <name evidence="1" type="ORF">VZ94_10065</name>
</gene>
<dbReference type="OrthoDB" id="5569388at2"/>
<name>A0A0F3IIM2_9GAMM</name>
<dbReference type="PROSITE" id="PS51257">
    <property type="entry name" value="PROKAR_LIPOPROTEIN"/>
    <property type="match status" value="1"/>
</dbReference>
<evidence type="ECO:0000313" key="2">
    <source>
        <dbReference type="Proteomes" id="UP000033684"/>
    </source>
</evidence>
<comment type="caution">
    <text evidence="1">The sequence shown here is derived from an EMBL/GenBank/DDBJ whole genome shotgun (WGS) entry which is preliminary data.</text>
</comment>
<keyword evidence="2" id="KW-1185">Reference proteome</keyword>
<evidence type="ECO:0008006" key="3">
    <source>
        <dbReference type="Google" id="ProtNLM"/>
    </source>
</evidence>
<dbReference type="RefSeq" id="WP_045779129.1">
    <property type="nucleotide sequence ID" value="NZ_LAJX01000098.1"/>
</dbReference>
<evidence type="ECO:0000313" key="1">
    <source>
        <dbReference type="EMBL" id="KJV06630.1"/>
    </source>
</evidence>
<reference evidence="2" key="1">
    <citation type="submission" date="2015-03" db="EMBL/GenBank/DDBJ databases">
        <title>Draft genome sequence of a novel methanotroph (Sn10-6) isolated from flooded ricefield rhizosphere in India.</title>
        <authorList>
            <person name="Pandit P.S."/>
            <person name="Pore S.D."/>
            <person name="Arora P."/>
            <person name="Kapse N.G."/>
            <person name="Dhakephalkar P.K."/>
            <person name="Rahalkar M.C."/>
        </authorList>
    </citation>
    <scope>NUCLEOTIDE SEQUENCE [LARGE SCALE GENOMIC DNA]</scope>
    <source>
        <strain evidence="2">Sn10-6</strain>
    </source>
</reference>
<accession>A0A0F3IIM2</accession>
<sequence length="144" mass="16161">MNIKLLIVLTAVGLVTACADKNNFEQAVLEHIKHEQQLQKEQHLKDYPIDPEDMAKCVVKLSSDNMPGFFPFDPARMTAYRNYAKMLNVAKSGDPKKTIEELRNDFGSGKALAEANSNISESTMDCLTQLTERIDGDVKMKEPE</sequence>